<feature type="compositionally biased region" description="Polar residues" evidence="1">
    <location>
        <begin position="172"/>
        <end position="183"/>
    </location>
</feature>
<protein>
    <submittedName>
        <fullName evidence="3">Uncharacterized protein</fullName>
    </submittedName>
</protein>
<feature type="compositionally biased region" description="Polar residues" evidence="1">
    <location>
        <begin position="145"/>
        <end position="160"/>
    </location>
</feature>
<dbReference type="AlphaFoldDB" id="A0A914MTV2"/>
<organism evidence="2 3">
    <name type="scientific">Meloidogyne incognita</name>
    <name type="common">Southern root-knot nematode worm</name>
    <name type="synonym">Oxyuris incognita</name>
    <dbReference type="NCBI Taxonomy" id="6306"/>
    <lineage>
        <taxon>Eukaryota</taxon>
        <taxon>Metazoa</taxon>
        <taxon>Ecdysozoa</taxon>
        <taxon>Nematoda</taxon>
        <taxon>Chromadorea</taxon>
        <taxon>Rhabditida</taxon>
        <taxon>Tylenchina</taxon>
        <taxon>Tylenchomorpha</taxon>
        <taxon>Tylenchoidea</taxon>
        <taxon>Meloidogynidae</taxon>
        <taxon>Meloidogyninae</taxon>
        <taxon>Meloidogyne</taxon>
        <taxon>Meloidogyne incognita group</taxon>
    </lineage>
</organism>
<name>A0A914MTV2_MELIC</name>
<evidence type="ECO:0000313" key="2">
    <source>
        <dbReference type="Proteomes" id="UP000887563"/>
    </source>
</evidence>
<feature type="compositionally biased region" description="Basic and acidic residues" evidence="1">
    <location>
        <begin position="124"/>
        <end position="144"/>
    </location>
</feature>
<evidence type="ECO:0000313" key="3">
    <source>
        <dbReference type="WBParaSite" id="Minc3s02147g28549"/>
    </source>
</evidence>
<accession>A0A914MTV2</accession>
<feature type="region of interest" description="Disordered" evidence="1">
    <location>
        <begin position="124"/>
        <end position="189"/>
    </location>
</feature>
<evidence type="ECO:0000256" key="1">
    <source>
        <dbReference type="SAM" id="MobiDB-lite"/>
    </source>
</evidence>
<proteinExistence type="predicted"/>
<dbReference type="WBParaSite" id="Minc3s02147g28549">
    <property type="protein sequence ID" value="Minc3s02147g28549"/>
    <property type="gene ID" value="Minc3s02147g28549"/>
</dbReference>
<sequence length="189" mass="21917">MEKYAQDDTQFYRLVDHVEAIKIGIQLNNELKTNSKQNKINDLIKKLLKVLQGLKYEFGNDMTKDIEIAKKMEKTKEIPEIFKTLTKRKYNSENESDVIEFEFLKEISKVILSFNEYKQKTENKYKQNKETGPEMFQKKEKNVDNSELNSSVGENETIGSEINDEDEFGTPKGSTESLKSVHSNAKETS</sequence>
<keyword evidence="2" id="KW-1185">Reference proteome</keyword>
<reference evidence="3" key="1">
    <citation type="submission" date="2022-11" db="UniProtKB">
        <authorList>
            <consortium name="WormBaseParasite"/>
        </authorList>
    </citation>
    <scope>IDENTIFICATION</scope>
</reference>
<dbReference type="Proteomes" id="UP000887563">
    <property type="component" value="Unplaced"/>
</dbReference>